<dbReference type="InterPro" id="IPR055568">
    <property type="entry name" value="DUF7144"/>
</dbReference>
<keyword evidence="1" id="KW-0812">Transmembrane</keyword>
<evidence type="ECO:0000259" key="2">
    <source>
        <dbReference type="Pfam" id="PF23636"/>
    </source>
</evidence>
<feature type="domain" description="DUF7144" evidence="2">
    <location>
        <begin position="14"/>
        <end position="129"/>
    </location>
</feature>
<organism evidence="3 4">
    <name type="scientific">Actinoplanes regularis</name>
    <dbReference type="NCBI Taxonomy" id="52697"/>
    <lineage>
        <taxon>Bacteria</taxon>
        <taxon>Bacillati</taxon>
        <taxon>Actinomycetota</taxon>
        <taxon>Actinomycetes</taxon>
        <taxon>Micromonosporales</taxon>
        <taxon>Micromonosporaceae</taxon>
        <taxon>Actinoplanes</taxon>
    </lineage>
</organism>
<keyword evidence="1" id="KW-1133">Transmembrane helix</keyword>
<evidence type="ECO:0000313" key="3">
    <source>
        <dbReference type="EMBL" id="SNS85570.1"/>
    </source>
</evidence>
<accession>A0A239HVV3</accession>
<feature type="transmembrane region" description="Helical" evidence="1">
    <location>
        <begin position="108"/>
        <end position="125"/>
    </location>
</feature>
<dbReference type="Pfam" id="PF23636">
    <property type="entry name" value="DUF7144"/>
    <property type="match status" value="1"/>
</dbReference>
<dbReference type="AlphaFoldDB" id="A0A239HVV3"/>
<dbReference type="Proteomes" id="UP000198415">
    <property type="component" value="Unassembled WGS sequence"/>
</dbReference>
<dbReference type="OrthoDB" id="3298071at2"/>
<feature type="transmembrane region" description="Helical" evidence="1">
    <location>
        <begin position="12"/>
        <end position="38"/>
    </location>
</feature>
<name>A0A239HVV3_9ACTN</name>
<dbReference type="EMBL" id="FZNR01000026">
    <property type="protein sequence ID" value="SNS85570.1"/>
    <property type="molecule type" value="Genomic_DNA"/>
</dbReference>
<keyword evidence="1" id="KW-0472">Membrane</keyword>
<feature type="transmembrane region" description="Helical" evidence="1">
    <location>
        <begin position="83"/>
        <end position="102"/>
    </location>
</feature>
<proteinExistence type="predicted"/>
<dbReference type="RefSeq" id="WP_089298305.1">
    <property type="nucleotide sequence ID" value="NZ_BOMU01000106.1"/>
</dbReference>
<keyword evidence="4" id="KW-1185">Reference proteome</keyword>
<evidence type="ECO:0000256" key="1">
    <source>
        <dbReference type="SAM" id="Phobius"/>
    </source>
</evidence>
<reference evidence="3 4" key="1">
    <citation type="submission" date="2017-06" db="EMBL/GenBank/DDBJ databases">
        <authorList>
            <person name="Kim H.J."/>
            <person name="Triplett B.A."/>
        </authorList>
    </citation>
    <scope>NUCLEOTIDE SEQUENCE [LARGE SCALE GENOMIC DNA]</scope>
    <source>
        <strain evidence="3 4">DSM 43151</strain>
    </source>
</reference>
<sequence length="137" mass="14276">MEIERSTATGWVAWVLFGGILLVLLGTLHLTVGLIALLRPELIAGDRADQLLDISLTSIGWLHVALGVIALVAGVGLIRGLTWARVVSVGLALLAALVNFAFIAVHPVWSVIGIGLAVLIAWAVAAHGREVADAYGS</sequence>
<protein>
    <recommendedName>
        <fullName evidence="2">DUF7144 domain-containing protein</fullName>
    </recommendedName>
</protein>
<feature type="transmembrane region" description="Helical" evidence="1">
    <location>
        <begin position="58"/>
        <end position="78"/>
    </location>
</feature>
<evidence type="ECO:0000313" key="4">
    <source>
        <dbReference type="Proteomes" id="UP000198415"/>
    </source>
</evidence>
<gene>
    <name evidence="3" type="ORF">SAMN06264365_12660</name>
</gene>